<dbReference type="InterPro" id="IPR030678">
    <property type="entry name" value="Peptide/Ni-bd"/>
</dbReference>
<evidence type="ECO:0000256" key="1">
    <source>
        <dbReference type="SAM" id="MobiDB-lite"/>
    </source>
</evidence>
<dbReference type="PANTHER" id="PTHR30290">
    <property type="entry name" value="PERIPLASMIC BINDING COMPONENT OF ABC TRANSPORTER"/>
    <property type="match status" value="1"/>
</dbReference>
<organism evidence="4 5">
    <name type="scientific">Anaerocolumna sedimenticola</name>
    <dbReference type="NCBI Taxonomy" id="2696063"/>
    <lineage>
        <taxon>Bacteria</taxon>
        <taxon>Bacillati</taxon>
        <taxon>Bacillota</taxon>
        <taxon>Clostridia</taxon>
        <taxon>Lachnospirales</taxon>
        <taxon>Lachnospiraceae</taxon>
        <taxon>Anaerocolumna</taxon>
    </lineage>
</organism>
<dbReference type="SUPFAM" id="SSF53850">
    <property type="entry name" value="Periplasmic binding protein-like II"/>
    <property type="match status" value="1"/>
</dbReference>
<dbReference type="EMBL" id="CP048000">
    <property type="protein sequence ID" value="QHQ61026.1"/>
    <property type="molecule type" value="Genomic_DNA"/>
</dbReference>
<proteinExistence type="predicted"/>
<evidence type="ECO:0000313" key="4">
    <source>
        <dbReference type="EMBL" id="QHQ61026.1"/>
    </source>
</evidence>
<keyword evidence="2" id="KW-0732">Signal</keyword>
<dbReference type="RefSeq" id="WP_161837854.1">
    <property type="nucleotide sequence ID" value="NZ_CP048000.1"/>
</dbReference>
<dbReference type="CDD" id="cd08509">
    <property type="entry name" value="PBP2_TmCBP_oligosaccharides_like"/>
    <property type="match status" value="1"/>
</dbReference>
<feature type="chain" id="PRO_5039478250" evidence="2">
    <location>
        <begin position="27"/>
        <end position="658"/>
    </location>
</feature>
<feature type="signal peptide" evidence="2">
    <location>
        <begin position="1"/>
        <end position="26"/>
    </location>
</feature>
<dbReference type="AlphaFoldDB" id="A0A6P1TME2"/>
<evidence type="ECO:0000256" key="2">
    <source>
        <dbReference type="SAM" id="SignalP"/>
    </source>
</evidence>
<feature type="region of interest" description="Disordered" evidence="1">
    <location>
        <begin position="30"/>
        <end position="58"/>
    </location>
</feature>
<dbReference type="GO" id="GO:0043190">
    <property type="term" value="C:ATP-binding cassette (ABC) transporter complex"/>
    <property type="evidence" value="ECO:0007669"/>
    <property type="project" value="InterPro"/>
</dbReference>
<dbReference type="PIRSF" id="PIRSF002741">
    <property type="entry name" value="MppA"/>
    <property type="match status" value="1"/>
</dbReference>
<name>A0A6P1TME2_9FIRM</name>
<evidence type="ECO:0000313" key="5">
    <source>
        <dbReference type="Proteomes" id="UP000464314"/>
    </source>
</evidence>
<evidence type="ECO:0000259" key="3">
    <source>
        <dbReference type="Pfam" id="PF00496"/>
    </source>
</evidence>
<dbReference type="KEGG" id="anr:Ana3638_09805"/>
<dbReference type="GO" id="GO:0015833">
    <property type="term" value="P:peptide transport"/>
    <property type="evidence" value="ECO:0007669"/>
    <property type="project" value="TreeGrafter"/>
</dbReference>
<dbReference type="Pfam" id="PF00496">
    <property type="entry name" value="SBP_bac_5"/>
    <property type="match status" value="1"/>
</dbReference>
<reference evidence="4 5" key="1">
    <citation type="submission" date="2020-01" db="EMBL/GenBank/DDBJ databases">
        <title>Genome analysis of Anaerocolumna sp. CBA3638.</title>
        <authorList>
            <person name="Kim J."/>
            <person name="Roh S.W."/>
        </authorList>
    </citation>
    <scope>NUCLEOTIDE SEQUENCE [LARGE SCALE GENOMIC DNA]</scope>
    <source>
        <strain evidence="4 5">CBA3638</strain>
    </source>
</reference>
<dbReference type="PROSITE" id="PS51257">
    <property type="entry name" value="PROKAR_LIPOPROTEIN"/>
    <property type="match status" value="1"/>
</dbReference>
<sequence length="658" mass="73993">MKKSILKKAQSALLIFCMLFSLTACGGAESTSSESGKSEASDSDSKPVSTDGKMTDVGTPRSETLIVDILSGRIANPDLYNPYVPGNVPMDAGVHQLIHGYLWEIDTVKGEQYPDLAATMPEQVEGKENTYTFKMKENLKWSDGEALDAHDVAFTFNMLLESKELAFGAVVRETVVSCQALDDLTVEIVTHNPEPKLSQKFGVTIFGNGLCIVPEHVWKNENPATFTDSNPLSSGPYILKDKDPQGYWFLYEKREDWKNTAVGQTVGEPGPKYILFKSFGTEEKRIMAAISNEIDVLQDITPESWEILRKKNTESMAWYSGFPYADTNDPCERGIGFNCSDPIYGNVNVRWALALATDIKSVSLATFSGMLRVSPLQLPPTDVLMDTYHKPMVDWLKAFTLEDGYKPFDDSYAKEIVEVLKQQGMEGLPETEQDIIDVFGVGWWKYDVEQAAKMLNKEGFTKKDDTWYKPDGSVWEMSILAPADFEIQSMRLAFAVADSWNKFGIKVTVVQQDAATFWNNEATGNFEAGSYWPACGIMPDSSVNMEHWNSKYIVPTGEQAPGNRYRWGGETNDKVTEKLNELMQLPSDDPKVIDGVTEICKLFVEELPFIPMFGTSKFVPVTTHYWTGFQTAENDFEGPWWWWSQFKYYTPHLKPTGN</sequence>
<protein>
    <submittedName>
        <fullName evidence="4">ABC transporter substrate-binding protein</fullName>
    </submittedName>
</protein>
<dbReference type="Gene3D" id="3.10.105.10">
    <property type="entry name" value="Dipeptide-binding Protein, Domain 3"/>
    <property type="match status" value="1"/>
</dbReference>
<dbReference type="Gene3D" id="3.40.190.10">
    <property type="entry name" value="Periplasmic binding protein-like II"/>
    <property type="match status" value="1"/>
</dbReference>
<dbReference type="InterPro" id="IPR039424">
    <property type="entry name" value="SBP_5"/>
</dbReference>
<dbReference type="Proteomes" id="UP000464314">
    <property type="component" value="Chromosome"/>
</dbReference>
<accession>A0A6P1TME2</accession>
<gene>
    <name evidence="4" type="ORF">Ana3638_09805</name>
</gene>
<feature type="compositionally biased region" description="Basic and acidic residues" evidence="1">
    <location>
        <begin position="36"/>
        <end position="45"/>
    </location>
</feature>
<dbReference type="PANTHER" id="PTHR30290:SF65">
    <property type="entry name" value="MONOACYL PHOSPHATIDYLINOSITOL TETRAMANNOSIDE-BINDING PROTEIN LPQW-RELATED"/>
    <property type="match status" value="1"/>
</dbReference>
<dbReference type="GO" id="GO:1904680">
    <property type="term" value="F:peptide transmembrane transporter activity"/>
    <property type="evidence" value="ECO:0007669"/>
    <property type="project" value="TreeGrafter"/>
</dbReference>
<dbReference type="InterPro" id="IPR000914">
    <property type="entry name" value="SBP_5_dom"/>
</dbReference>
<keyword evidence="5" id="KW-1185">Reference proteome</keyword>
<dbReference type="GO" id="GO:0042597">
    <property type="term" value="C:periplasmic space"/>
    <property type="evidence" value="ECO:0007669"/>
    <property type="project" value="UniProtKB-ARBA"/>
</dbReference>
<feature type="domain" description="Solute-binding protein family 5" evidence="3">
    <location>
        <begin position="113"/>
        <end position="550"/>
    </location>
</feature>